<evidence type="ECO:0000256" key="1">
    <source>
        <dbReference type="SAM" id="Phobius"/>
    </source>
</evidence>
<accession>A0ABX8TMJ3</accession>
<evidence type="ECO:0000313" key="2">
    <source>
        <dbReference type="EMBL" id="QYC11575.1"/>
    </source>
</evidence>
<feature type="transmembrane region" description="Helical" evidence="1">
    <location>
        <begin position="20"/>
        <end position="38"/>
    </location>
</feature>
<evidence type="ECO:0000313" key="3">
    <source>
        <dbReference type="Proteomes" id="UP000824334"/>
    </source>
</evidence>
<name>A0ABX8TMJ3_9CAUL</name>
<proteinExistence type="predicted"/>
<keyword evidence="3" id="KW-1185">Reference proteome</keyword>
<sequence length="51" mass="5732">MLLVIALGETVYWAHRCRRLIILSSLTAMIVTLGLFAARHTHLAQHFTTPS</sequence>
<keyword evidence="1" id="KW-1133">Transmembrane helix</keyword>
<protein>
    <submittedName>
        <fullName evidence="2">Uncharacterized protein</fullName>
    </submittedName>
</protein>
<dbReference type="RefSeq" id="WP_219354138.1">
    <property type="nucleotide sequence ID" value="NZ_CP080034.1"/>
</dbReference>
<gene>
    <name evidence="2" type="ORF">KWG56_06295</name>
</gene>
<dbReference type="GeneID" id="94374865"/>
<keyword evidence="1" id="KW-0812">Transmembrane</keyword>
<organism evidence="2 3">
    <name type="scientific">Brevundimonas nasdae</name>
    <dbReference type="NCBI Taxonomy" id="172043"/>
    <lineage>
        <taxon>Bacteria</taxon>
        <taxon>Pseudomonadati</taxon>
        <taxon>Pseudomonadota</taxon>
        <taxon>Alphaproteobacteria</taxon>
        <taxon>Caulobacterales</taxon>
        <taxon>Caulobacteraceae</taxon>
        <taxon>Brevundimonas</taxon>
    </lineage>
</organism>
<dbReference type="Proteomes" id="UP000824334">
    <property type="component" value="Chromosome"/>
</dbReference>
<dbReference type="EMBL" id="CP080034">
    <property type="protein sequence ID" value="QYC11575.1"/>
    <property type="molecule type" value="Genomic_DNA"/>
</dbReference>
<reference evidence="2 3" key="1">
    <citation type="submission" date="2021-07" db="EMBL/GenBank/DDBJ databases">
        <title>Isolation and characterization of bacteria from a gold mining with a capacity of golden bioaccumulation.</title>
        <authorList>
            <person name="Yang X.J."/>
        </authorList>
    </citation>
    <scope>NUCLEOTIDE SEQUENCE [LARGE SCALE GENOMIC DNA]</scope>
    <source>
        <strain evidence="2 3">Au29</strain>
    </source>
</reference>
<keyword evidence="1" id="KW-0472">Membrane</keyword>